<comment type="caution">
    <text evidence="3">The sequence shown here is derived from an EMBL/GenBank/DDBJ whole genome shotgun (WGS) entry which is preliminary data.</text>
</comment>
<evidence type="ECO:0000313" key="3">
    <source>
        <dbReference type="EMBL" id="MVA98878.1"/>
    </source>
</evidence>
<keyword evidence="4" id="KW-1185">Reference proteome</keyword>
<organism evidence="3 4">
    <name type="scientific">Nitratireductor arenosus</name>
    <dbReference type="NCBI Taxonomy" id="2682096"/>
    <lineage>
        <taxon>Bacteria</taxon>
        <taxon>Pseudomonadati</taxon>
        <taxon>Pseudomonadota</taxon>
        <taxon>Alphaproteobacteria</taxon>
        <taxon>Hyphomicrobiales</taxon>
        <taxon>Phyllobacteriaceae</taxon>
        <taxon>Nitratireductor</taxon>
    </lineage>
</organism>
<keyword evidence="1" id="KW-0175">Coiled coil</keyword>
<feature type="region of interest" description="Disordered" evidence="2">
    <location>
        <begin position="285"/>
        <end position="319"/>
    </location>
</feature>
<name>A0A844QLF3_9HYPH</name>
<sequence>MNVHVEAQDIATIVETDPASVLVDEDIYSRFLDHLKAKVEAFEPDLSTATSRKEIASLAYGVTRAKTTIDAAGKKLNEEARAKINAVDAKRRAVREDLDALAERARQPLTNWEKQEDARIDYCKSILQAIEDCGNGLIGGEPQPFPVLLHELEEKIVINKELGEFEEQARVAHKLALDKVKAAYAAHQRAEADRIELEKLRAEKAERDRIEAERAEKERLAAEAAERERAEAERKAKEEAEYKANVARAAEEARLAEIAKAKAEQDRIEREAAAKVAAAEAEAKAAREKAERDERERQEAIERTKREEEARAADREHRSAVMGEVKAALMAQGAGEATAKKIVLAIIAGEIPHCRLEF</sequence>
<evidence type="ECO:0000313" key="4">
    <source>
        <dbReference type="Proteomes" id="UP000463224"/>
    </source>
</evidence>
<evidence type="ECO:0000256" key="2">
    <source>
        <dbReference type="SAM" id="MobiDB-lite"/>
    </source>
</evidence>
<feature type="coiled-coil region" evidence="1">
    <location>
        <begin position="77"/>
        <end position="104"/>
    </location>
</feature>
<proteinExistence type="predicted"/>
<reference evidence="3 4" key="1">
    <citation type="submission" date="2019-12" db="EMBL/GenBank/DDBJ databases">
        <title>Nitratireductor arenosus sp. nov., Isolated from sea sand, Jeju island, South Korea.</title>
        <authorList>
            <person name="Kim W."/>
        </authorList>
    </citation>
    <scope>NUCLEOTIDE SEQUENCE [LARGE SCALE GENOMIC DNA]</scope>
    <source>
        <strain evidence="3 4">CAU 1489</strain>
    </source>
</reference>
<gene>
    <name evidence="3" type="ORF">GN330_16645</name>
</gene>
<evidence type="ECO:0000256" key="1">
    <source>
        <dbReference type="SAM" id="Coils"/>
    </source>
</evidence>
<protein>
    <submittedName>
        <fullName evidence="3">Uncharacterized protein</fullName>
    </submittedName>
</protein>
<dbReference type="Proteomes" id="UP000463224">
    <property type="component" value="Unassembled WGS sequence"/>
</dbReference>
<dbReference type="EMBL" id="WPHG01000004">
    <property type="protein sequence ID" value="MVA98878.1"/>
    <property type="molecule type" value="Genomic_DNA"/>
</dbReference>
<dbReference type="RefSeq" id="WP_156713855.1">
    <property type="nucleotide sequence ID" value="NZ_WPHG01000004.1"/>
</dbReference>
<accession>A0A844QLF3</accession>
<dbReference type="AlphaFoldDB" id="A0A844QLF3"/>